<feature type="compositionally biased region" description="Pro residues" evidence="3">
    <location>
        <begin position="150"/>
        <end position="159"/>
    </location>
</feature>
<dbReference type="GO" id="GO:0051017">
    <property type="term" value="P:actin filament bundle assembly"/>
    <property type="evidence" value="ECO:0007669"/>
    <property type="project" value="TreeGrafter"/>
</dbReference>
<dbReference type="Pfam" id="PF06367">
    <property type="entry name" value="Drf_FH3"/>
    <property type="match status" value="1"/>
</dbReference>
<dbReference type="SUPFAM" id="SSF48371">
    <property type="entry name" value="ARM repeat"/>
    <property type="match status" value="1"/>
</dbReference>
<dbReference type="GO" id="GO:0031267">
    <property type="term" value="F:small GTPase binding"/>
    <property type="evidence" value="ECO:0007669"/>
    <property type="project" value="InterPro"/>
</dbReference>
<dbReference type="InterPro" id="IPR016024">
    <property type="entry name" value="ARM-type_fold"/>
</dbReference>
<feature type="compositionally biased region" description="Basic residues" evidence="3">
    <location>
        <begin position="798"/>
        <end position="810"/>
    </location>
</feature>
<dbReference type="InterPro" id="IPR014768">
    <property type="entry name" value="GBD/FH3_dom"/>
</dbReference>
<dbReference type="PANTHER" id="PTHR47102:SF2">
    <property type="entry name" value="PROTEIN BNI1"/>
    <property type="match status" value="1"/>
</dbReference>
<organism evidence="5 6">
    <name type="scientific">Dentipellis fragilis</name>
    <dbReference type="NCBI Taxonomy" id="205917"/>
    <lineage>
        <taxon>Eukaryota</taxon>
        <taxon>Fungi</taxon>
        <taxon>Dikarya</taxon>
        <taxon>Basidiomycota</taxon>
        <taxon>Agaricomycotina</taxon>
        <taxon>Agaricomycetes</taxon>
        <taxon>Russulales</taxon>
        <taxon>Hericiaceae</taxon>
        <taxon>Dentipellis</taxon>
    </lineage>
</organism>
<dbReference type="GO" id="GO:0032153">
    <property type="term" value="C:cell division site"/>
    <property type="evidence" value="ECO:0007669"/>
    <property type="project" value="UniProtKB-ARBA"/>
</dbReference>
<dbReference type="GO" id="GO:0015629">
    <property type="term" value="C:actin cytoskeleton"/>
    <property type="evidence" value="ECO:0007669"/>
    <property type="project" value="UniProtKB-ARBA"/>
</dbReference>
<evidence type="ECO:0000313" key="6">
    <source>
        <dbReference type="Proteomes" id="UP000298327"/>
    </source>
</evidence>
<comment type="similarity">
    <text evidence="1">Belongs to the formin homology family. BNI1 subfamily.</text>
</comment>
<evidence type="ECO:0000256" key="1">
    <source>
        <dbReference type="ARBA" id="ARBA00037935"/>
    </source>
</evidence>
<feature type="coiled-coil region" evidence="2">
    <location>
        <begin position="517"/>
        <end position="544"/>
    </location>
</feature>
<dbReference type="Proteomes" id="UP000298327">
    <property type="component" value="Unassembled WGS sequence"/>
</dbReference>
<keyword evidence="2" id="KW-0175">Coiled coil</keyword>
<feature type="compositionally biased region" description="Polar residues" evidence="3">
    <location>
        <begin position="40"/>
        <end position="74"/>
    </location>
</feature>
<evidence type="ECO:0000256" key="3">
    <source>
        <dbReference type="SAM" id="MobiDB-lite"/>
    </source>
</evidence>
<dbReference type="InterPro" id="IPR011989">
    <property type="entry name" value="ARM-like"/>
</dbReference>
<feature type="non-terminal residue" evidence="5">
    <location>
        <position position="850"/>
    </location>
</feature>
<feature type="domain" description="GBD/FH3" evidence="4">
    <location>
        <begin position="213"/>
        <end position="612"/>
    </location>
</feature>
<dbReference type="EMBL" id="SEOQ01000989">
    <property type="protein sequence ID" value="TFY54779.1"/>
    <property type="molecule type" value="Genomic_DNA"/>
</dbReference>
<dbReference type="SMART" id="SM01139">
    <property type="entry name" value="Drf_FH3"/>
    <property type="match status" value="1"/>
</dbReference>
<dbReference type="PANTHER" id="PTHR47102">
    <property type="entry name" value="PROTEIN BNI1"/>
    <property type="match status" value="1"/>
</dbReference>
<dbReference type="Gene3D" id="1.25.10.10">
    <property type="entry name" value="Leucine-rich Repeat Variant"/>
    <property type="match status" value="1"/>
</dbReference>
<dbReference type="AlphaFoldDB" id="A0A4Y9Y1M8"/>
<dbReference type="PROSITE" id="PS51232">
    <property type="entry name" value="GBD_FH3"/>
    <property type="match status" value="1"/>
</dbReference>
<feature type="compositionally biased region" description="Basic and acidic residues" evidence="3">
    <location>
        <begin position="755"/>
        <end position="772"/>
    </location>
</feature>
<keyword evidence="6" id="KW-1185">Reference proteome</keyword>
<proteinExistence type="inferred from homology"/>
<feature type="coiled-coil region" evidence="2">
    <location>
        <begin position="634"/>
        <end position="722"/>
    </location>
</feature>
<evidence type="ECO:0000259" key="4">
    <source>
        <dbReference type="PROSITE" id="PS51232"/>
    </source>
</evidence>
<dbReference type="GO" id="GO:1903475">
    <property type="term" value="P:mitotic actomyosin contractile ring assembly"/>
    <property type="evidence" value="ECO:0007669"/>
    <property type="project" value="TreeGrafter"/>
</dbReference>
<name>A0A4Y9Y1M8_9AGAM</name>
<feature type="compositionally biased region" description="Basic residues" evidence="3">
    <location>
        <begin position="1"/>
        <end position="12"/>
    </location>
</feature>
<reference evidence="5 6" key="1">
    <citation type="submission" date="2019-02" db="EMBL/GenBank/DDBJ databases">
        <title>Genome sequencing of the rare red list fungi Dentipellis fragilis.</title>
        <authorList>
            <person name="Buettner E."/>
            <person name="Kellner H."/>
        </authorList>
    </citation>
    <scope>NUCLEOTIDE SEQUENCE [LARGE SCALE GENOMIC DNA]</scope>
    <source>
        <strain evidence="5 6">DSM 105465</strain>
    </source>
</reference>
<feature type="compositionally biased region" description="Polar residues" evidence="3">
    <location>
        <begin position="168"/>
        <end position="184"/>
    </location>
</feature>
<comment type="caution">
    <text evidence="5">The sequence shown here is derived from an EMBL/GenBank/DDBJ whole genome shotgun (WGS) entry which is preliminary data.</text>
</comment>
<dbReference type="GO" id="GO:0051016">
    <property type="term" value="P:barbed-end actin filament capping"/>
    <property type="evidence" value="ECO:0007669"/>
    <property type="project" value="TreeGrafter"/>
</dbReference>
<evidence type="ECO:0000256" key="2">
    <source>
        <dbReference type="SAM" id="Coils"/>
    </source>
</evidence>
<dbReference type="InterPro" id="IPR010472">
    <property type="entry name" value="FH3_dom"/>
</dbReference>
<dbReference type="OrthoDB" id="1104827at2759"/>
<sequence>MDSIFGRKKSRPRQSSISIQELRSVPYDRVPPGSPVPVGASNQAFRPSLSSISAPITNPTLSTNGTDLNVNSMQRVRAERERAYASSASNTRPGSPHASVLTDDSSTLVSDSVDSPTKPFKSASRRLQHSENSSDRRSPSTADFSQYPSPTSPYPPLPPSAVARPVSTATTRSDNRTSRYTSAVSAAEGLLQSAHSHHFPHLHRHSTDDFYFPRPDSDAEIEALFENIKRDRDLGDLPNLSIDQKWNMVESDERIRWREERNREEQAKRQLEMGKPASIVEGTPEWYLKKFLDKTITAKQASSLLVSLRSKDIGWFRQFVAIQGTSVLAATLAHLSRKGSERRESDNQLEYEIVRCLKQIFNYKDATKEALTHNGIVTQLASSLNSPRISTKKLLIELLISLTYWNEGEALPLVFSALEALSLTNGESNSPYAYWFKSVETSLSGRGKMGSLVGASDEVRKNAGTEGALNEYALYNLIFVNGIVACLDDLDLRLHHRSQMEAAGLHRILEHCREFGFPQLDKQLDLLQERLDADEQDLRERLDQEVLRDMNNIEDVYNALKARTNDTKAHDYFLSMMQHLLLIREEGPGLVHYYQLLDSLVTDVVMDKKLSGGENRLGQSVERIIAQFNDADQYHTVEAQAAKARADARRLQLEKETLEEELAKGGDGLVGELKASLSRMEEKLQISRENTTRLQGQLEQQKAGYEEQIAQLEAQIMELFRMLREVGKGVDQILDSGGMDRQTLMETLEKHLQRTKTIDILEGREDDHEGRPRRTKGSQGFADESDSDDADTTPGRSSLRRRPHSKKAARLSRATHASEVQGGRVSQFMDADEADVKEQIQQQLAAGVKI</sequence>
<protein>
    <recommendedName>
        <fullName evidence="4">GBD/FH3 domain-containing protein</fullName>
    </recommendedName>
</protein>
<dbReference type="GO" id="GO:0003779">
    <property type="term" value="F:actin binding"/>
    <property type="evidence" value="ECO:0007669"/>
    <property type="project" value="InterPro"/>
</dbReference>
<dbReference type="GO" id="GO:0043332">
    <property type="term" value="C:mating projection tip"/>
    <property type="evidence" value="ECO:0007669"/>
    <property type="project" value="TreeGrafter"/>
</dbReference>
<feature type="region of interest" description="Disordered" evidence="3">
    <location>
        <begin position="755"/>
        <end position="830"/>
    </location>
</feature>
<dbReference type="InterPro" id="IPR010473">
    <property type="entry name" value="GTPase-bd"/>
</dbReference>
<gene>
    <name evidence="5" type="ORF">EVG20_g9572</name>
</gene>
<dbReference type="Gene3D" id="1.10.238.150">
    <property type="entry name" value="Formin, FH3 diaphanous domain"/>
    <property type="match status" value="1"/>
</dbReference>
<feature type="region of interest" description="Disordered" evidence="3">
    <location>
        <begin position="1"/>
        <end position="185"/>
    </location>
</feature>
<dbReference type="GO" id="GO:0005938">
    <property type="term" value="C:cell cortex"/>
    <property type="evidence" value="ECO:0007669"/>
    <property type="project" value="UniProtKB-ARBA"/>
</dbReference>
<dbReference type="SMART" id="SM01140">
    <property type="entry name" value="Drf_GBD"/>
    <property type="match status" value="1"/>
</dbReference>
<dbReference type="STRING" id="205917.A0A4Y9Y1M8"/>
<dbReference type="Pfam" id="PF06371">
    <property type="entry name" value="Drf_GBD"/>
    <property type="match status" value="1"/>
</dbReference>
<accession>A0A4Y9Y1M8</accession>
<dbReference type="InterPro" id="IPR051661">
    <property type="entry name" value="Actin_filament_regulator"/>
</dbReference>
<evidence type="ECO:0000313" key="5">
    <source>
        <dbReference type="EMBL" id="TFY54779.1"/>
    </source>
</evidence>
<feature type="compositionally biased region" description="Low complexity" evidence="3">
    <location>
        <begin position="99"/>
        <end position="115"/>
    </location>
</feature>
<feature type="compositionally biased region" description="Basic and acidic residues" evidence="3">
    <location>
        <begin position="128"/>
        <end position="138"/>
    </location>
</feature>